<dbReference type="AlphaFoldDB" id="A0A0D7B338"/>
<evidence type="ECO:0000256" key="1">
    <source>
        <dbReference type="SAM" id="Coils"/>
    </source>
</evidence>
<name>A0A0D7B338_9AGAR</name>
<dbReference type="OrthoDB" id="3228290at2759"/>
<accession>A0A0D7B338</accession>
<organism evidence="3 4">
    <name type="scientific">Cylindrobasidium torrendii FP15055 ss-10</name>
    <dbReference type="NCBI Taxonomy" id="1314674"/>
    <lineage>
        <taxon>Eukaryota</taxon>
        <taxon>Fungi</taxon>
        <taxon>Dikarya</taxon>
        <taxon>Basidiomycota</taxon>
        <taxon>Agaricomycotina</taxon>
        <taxon>Agaricomycetes</taxon>
        <taxon>Agaricomycetidae</taxon>
        <taxon>Agaricales</taxon>
        <taxon>Marasmiineae</taxon>
        <taxon>Physalacriaceae</taxon>
        <taxon>Cylindrobasidium</taxon>
    </lineage>
</organism>
<keyword evidence="4" id="KW-1185">Reference proteome</keyword>
<reference evidence="3 4" key="1">
    <citation type="journal article" date="2015" name="Fungal Genet. Biol.">
        <title>Evolution of novel wood decay mechanisms in Agaricales revealed by the genome sequences of Fistulina hepatica and Cylindrobasidium torrendii.</title>
        <authorList>
            <person name="Floudas D."/>
            <person name="Held B.W."/>
            <person name="Riley R."/>
            <person name="Nagy L.G."/>
            <person name="Koehler G."/>
            <person name="Ransdell A.S."/>
            <person name="Younus H."/>
            <person name="Chow J."/>
            <person name="Chiniquy J."/>
            <person name="Lipzen A."/>
            <person name="Tritt A."/>
            <person name="Sun H."/>
            <person name="Haridas S."/>
            <person name="LaButti K."/>
            <person name="Ohm R.A."/>
            <person name="Kues U."/>
            <person name="Blanchette R.A."/>
            <person name="Grigoriev I.V."/>
            <person name="Minto R.E."/>
            <person name="Hibbett D.S."/>
        </authorList>
    </citation>
    <scope>NUCLEOTIDE SEQUENCE [LARGE SCALE GENOMIC DNA]</scope>
    <source>
        <strain evidence="3 4">FP15055 ss-10</strain>
    </source>
</reference>
<dbReference type="Proteomes" id="UP000054007">
    <property type="component" value="Unassembled WGS sequence"/>
</dbReference>
<protein>
    <submittedName>
        <fullName evidence="3">Uncharacterized protein</fullName>
    </submittedName>
</protein>
<gene>
    <name evidence="3" type="ORF">CYLTODRAFT_413667</name>
</gene>
<evidence type="ECO:0000313" key="3">
    <source>
        <dbReference type="EMBL" id="KIY63946.1"/>
    </source>
</evidence>
<keyword evidence="1" id="KW-0175">Coiled coil</keyword>
<sequence>MTTVDLNWSFLFATSVALGVKKRSLRFLWSVGTRPQAAAIRKTVSNTNTSSSLRSTNSQAPHRSHTPNIISQYEMNFYYHTMASPAALPPLQLRGTTPFPPVRFEDDKEEQLGVPVVVWIGVPLTKSADASAITDVIVEWYKGDIERFSGPPLMSVEDTTSPAFGLNHPFNVGLGVPIARQSDGAEGTVAFFFREVQTKDGKPSDRILGVTTKYVASLDTTTPYEFGGTDPQYILVCGHRQFAIAVAKIEEKIDHCLRDIVRLDEEWGLAENKLGSGEARHLERIKTALEDKMVDSETLKALLDQVEAEWQDPDAHRLGVVDWAPEISVGTGDRPYTCDIATFAVDGTKMVNFERNVLDFWRPHKARGFIHSGLRVLLAMKRASPYEPSASRHSHISASPPCSNHSRLRYRAQGQQRPTAFIRCRQVRDSKNESDVGVAVQGLLMAYYTCNSLGVEVAVFNYSRDVCGEAVALLHSGMSVYDGHTYVMFDTPISYVVERIRDKYPFSDFCGIEID</sequence>
<dbReference type="EMBL" id="KN880662">
    <property type="protein sequence ID" value="KIY63946.1"/>
    <property type="molecule type" value="Genomic_DNA"/>
</dbReference>
<feature type="compositionally biased region" description="Low complexity" evidence="2">
    <location>
        <begin position="45"/>
        <end position="58"/>
    </location>
</feature>
<feature type="region of interest" description="Disordered" evidence="2">
    <location>
        <begin position="42"/>
        <end position="65"/>
    </location>
</feature>
<proteinExistence type="predicted"/>
<feature type="coiled-coil region" evidence="1">
    <location>
        <begin position="246"/>
        <end position="309"/>
    </location>
</feature>
<evidence type="ECO:0000256" key="2">
    <source>
        <dbReference type="SAM" id="MobiDB-lite"/>
    </source>
</evidence>
<evidence type="ECO:0000313" key="4">
    <source>
        <dbReference type="Proteomes" id="UP000054007"/>
    </source>
</evidence>